<dbReference type="KEGG" id="glz:GLAREA_09540"/>
<dbReference type="GeneID" id="19468588"/>
<sequence>MTTSYKSKAPTESTENLIVRKQSPASSPANPDATQTCVVYEQVGNIFSVKQLTALERARKPTSTPPSPKSAHLYH</sequence>
<dbReference type="RefSeq" id="XP_008084328.1">
    <property type="nucleotide sequence ID" value="XM_008086137.1"/>
</dbReference>
<protein>
    <submittedName>
        <fullName evidence="2">Uncharacterized protein</fullName>
    </submittedName>
</protein>
<accession>S3CRX0</accession>
<feature type="region of interest" description="Disordered" evidence="1">
    <location>
        <begin position="56"/>
        <end position="75"/>
    </location>
</feature>
<feature type="compositionally biased region" description="Polar residues" evidence="1">
    <location>
        <begin position="23"/>
        <end position="32"/>
    </location>
</feature>
<dbReference type="AlphaFoldDB" id="S3CRX0"/>
<gene>
    <name evidence="2" type="ORF">GLAREA_09540</name>
</gene>
<evidence type="ECO:0000313" key="2">
    <source>
        <dbReference type="EMBL" id="EPE28420.1"/>
    </source>
</evidence>
<dbReference type="HOGENOM" id="CLU_2671274_0_0_1"/>
<dbReference type="EMBL" id="KE145368">
    <property type="protein sequence ID" value="EPE28420.1"/>
    <property type="molecule type" value="Genomic_DNA"/>
</dbReference>
<evidence type="ECO:0000313" key="3">
    <source>
        <dbReference type="Proteomes" id="UP000016922"/>
    </source>
</evidence>
<proteinExistence type="predicted"/>
<feature type="region of interest" description="Disordered" evidence="1">
    <location>
        <begin position="1"/>
        <end position="32"/>
    </location>
</feature>
<feature type="compositionally biased region" description="Polar residues" evidence="1">
    <location>
        <begin position="1"/>
        <end position="16"/>
    </location>
</feature>
<evidence type="ECO:0000256" key="1">
    <source>
        <dbReference type="SAM" id="MobiDB-lite"/>
    </source>
</evidence>
<dbReference type="Proteomes" id="UP000016922">
    <property type="component" value="Unassembled WGS sequence"/>
</dbReference>
<reference evidence="2 3" key="1">
    <citation type="journal article" date="2013" name="BMC Genomics">
        <title>Genomics-driven discovery of the pneumocandin biosynthetic gene cluster in the fungus Glarea lozoyensis.</title>
        <authorList>
            <person name="Chen L."/>
            <person name="Yue Q."/>
            <person name="Zhang X."/>
            <person name="Xiang M."/>
            <person name="Wang C."/>
            <person name="Li S."/>
            <person name="Che Y."/>
            <person name="Ortiz-Lopez F.J."/>
            <person name="Bills G.F."/>
            <person name="Liu X."/>
            <person name="An Z."/>
        </authorList>
    </citation>
    <scope>NUCLEOTIDE SEQUENCE [LARGE SCALE GENOMIC DNA]</scope>
    <source>
        <strain evidence="3">ATCC 20868 / MF5171</strain>
    </source>
</reference>
<organism evidence="2 3">
    <name type="scientific">Glarea lozoyensis (strain ATCC 20868 / MF5171)</name>
    <dbReference type="NCBI Taxonomy" id="1116229"/>
    <lineage>
        <taxon>Eukaryota</taxon>
        <taxon>Fungi</taxon>
        <taxon>Dikarya</taxon>
        <taxon>Ascomycota</taxon>
        <taxon>Pezizomycotina</taxon>
        <taxon>Leotiomycetes</taxon>
        <taxon>Helotiales</taxon>
        <taxon>Helotiaceae</taxon>
        <taxon>Glarea</taxon>
    </lineage>
</organism>
<keyword evidence="3" id="KW-1185">Reference proteome</keyword>
<name>S3CRX0_GLAL2</name>